<dbReference type="SUPFAM" id="SSF46689">
    <property type="entry name" value="Homeodomain-like"/>
    <property type="match status" value="1"/>
</dbReference>
<dbReference type="Pfam" id="PF16859">
    <property type="entry name" value="TetR_C_11"/>
    <property type="match status" value="1"/>
</dbReference>
<feature type="region of interest" description="Disordered" evidence="5">
    <location>
        <begin position="1"/>
        <end position="23"/>
    </location>
</feature>
<dbReference type="PROSITE" id="PS50977">
    <property type="entry name" value="HTH_TETR_2"/>
    <property type="match status" value="1"/>
</dbReference>
<keyword evidence="1" id="KW-0805">Transcription regulation</keyword>
<accession>A0A2N7WT89</accession>
<dbReference type="EMBL" id="PNYC01000021">
    <property type="protein sequence ID" value="PMS32693.1"/>
    <property type="molecule type" value="Genomic_DNA"/>
</dbReference>
<dbReference type="Pfam" id="PF00440">
    <property type="entry name" value="TetR_N"/>
    <property type="match status" value="1"/>
</dbReference>
<gene>
    <name evidence="7" type="ORF">C0Z20_25965</name>
</gene>
<dbReference type="OrthoDB" id="9796019at2"/>
<dbReference type="GO" id="GO:0000976">
    <property type="term" value="F:transcription cis-regulatory region binding"/>
    <property type="evidence" value="ECO:0007669"/>
    <property type="project" value="TreeGrafter"/>
</dbReference>
<evidence type="ECO:0000256" key="2">
    <source>
        <dbReference type="ARBA" id="ARBA00023125"/>
    </source>
</evidence>
<name>A0A2N7WT89_9BURK</name>
<keyword evidence="2 4" id="KW-0238">DNA-binding</keyword>
<evidence type="ECO:0000313" key="8">
    <source>
        <dbReference type="Proteomes" id="UP000235777"/>
    </source>
</evidence>
<evidence type="ECO:0000313" key="7">
    <source>
        <dbReference type="EMBL" id="PMS32693.1"/>
    </source>
</evidence>
<reference evidence="7 8" key="1">
    <citation type="submission" date="2018-01" db="EMBL/GenBank/DDBJ databases">
        <title>Whole genome analyses suggest that Burkholderia sensu lato contains two further novel genera in the rhizoxinica-symbiotica group Mycetohabitans gen. nov., and Trinickia gen. nov.: implications for the evolution of diazotrophy and nodulation in the Burkholderiaceae.</title>
        <authorList>
            <person name="Estrada-de los Santos P."/>
            <person name="Palmer M."/>
            <person name="Chavez-Ramirez B."/>
            <person name="Beukes C."/>
            <person name="Steenkamp E.T."/>
            <person name="Hirsch A.M."/>
            <person name="Manyaka P."/>
            <person name="Maluk M."/>
            <person name="Lafos M."/>
            <person name="Crook M."/>
            <person name="Gross E."/>
            <person name="Simon M.F."/>
            <person name="Bueno dos Reis Junior F."/>
            <person name="Poole P.S."/>
            <person name="Venter S.N."/>
            <person name="James E.K."/>
        </authorList>
    </citation>
    <scope>NUCLEOTIDE SEQUENCE [LARGE SCALE GENOMIC DNA]</scope>
    <source>
        <strain evidence="7 8">JPY 581</strain>
    </source>
</reference>
<feature type="DNA-binding region" description="H-T-H motif" evidence="4">
    <location>
        <begin position="47"/>
        <end position="66"/>
    </location>
</feature>
<dbReference type="PRINTS" id="PR00455">
    <property type="entry name" value="HTHTETR"/>
</dbReference>
<evidence type="ECO:0000259" key="6">
    <source>
        <dbReference type="PROSITE" id="PS50977"/>
    </source>
</evidence>
<keyword evidence="3" id="KW-0804">Transcription</keyword>
<dbReference type="InterPro" id="IPR036271">
    <property type="entry name" value="Tet_transcr_reg_TetR-rel_C_sf"/>
</dbReference>
<keyword evidence="8" id="KW-1185">Reference proteome</keyword>
<protein>
    <submittedName>
        <fullName evidence="7">Transcriptional regulator</fullName>
    </submittedName>
</protein>
<evidence type="ECO:0000256" key="5">
    <source>
        <dbReference type="SAM" id="MobiDB-lite"/>
    </source>
</evidence>
<dbReference type="InterPro" id="IPR009057">
    <property type="entry name" value="Homeodomain-like_sf"/>
</dbReference>
<dbReference type="Gene3D" id="1.10.10.60">
    <property type="entry name" value="Homeodomain-like"/>
    <property type="match status" value="1"/>
</dbReference>
<feature type="region of interest" description="Disordered" evidence="5">
    <location>
        <begin position="207"/>
        <end position="233"/>
    </location>
</feature>
<proteinExistence type="predicted"/>
<dbReference type="InterPro" id="IPR011075">
    <property type="entry name" value="TetR_C"/>
</dbReference>
<dbReference type="InterPro" id="IPR050109">
    <property type="entry name" value="HTH-type_TetR-like_transc_reg"/>
</dbReference>
<sequence>MPTANVKSVDDQPPARRPGRPRGDEARVAILEAAYAILEEGGLAAFTIEGVAARAGAAKTTIYRWWPSRESLAVAAFLSVALPRISFSSTGSAANAIRSQMLRLVTVYSGKTGRVVRDLVAAGNSDPVAAAAFVESYVRQRRQAVREVLQRGIDAGEFRADIDFEAAIDALYGPVFYRLLVGHGTLDKTWTKDVADIVLAGLKPQAPEIKNGDQSRTGTKGTKARPDRVSRGS</sequence>
<dbReference type="InterPro" id="IPR001647">
    <property type="entry name" value="HTH_TetR"/>
</dbReference>
<organism evidence="7 8">
    <name type="scientific">Trinickia symbiotica</name>
    <dbReference type="NCBI Taxonomy" id="863227"/>
    <lineage>
        <taxon>Bacteria</taxon>
        <taxon>Pseudomonadati</taxon>
        <taxon>Pseudomonadota</taxon>
        <taxon>Betaproteobacteria</taxon>
        <taxon>Burkholderiales</taxon>
        <taxon>Burkholderiaceae</taxon>
        <taxon>Trinickia</taxon>
    </lineage>
</organism>
<dbReference type="SUPFAM" id="SSF48498">
    <property type="entry name" value="Tetracyclin repressor-like, C-terminal domain"/>
    <property type="match status" value="1"/>
</dbReference>
<evidence type="ECO:0000256" key="1">
    <source>
        <dbReference type="ARBA" id="ARBA00023015"/>
    </source>
</evidence>
<evidence type="ECO:0000256" key="3">
    <source>
        <dbReference type="ARBA" id="ARBA00023163"/>
    </source>
</evidence>
<dbReference type="Gene3D" id="1.10.357.10">
    <property type="entry name" value="Tetracycline Repressor, domain 2"/>
    <property type="match status" value="1"/>
</dbReference>
<dbReference type="Proteomes" id="UP000235777">
    <property type="component" value="Unassembled WGS sequence"/>
</dbReference>
<dbReference type="AlphaFoldDB" id="A0A2N7WT89"/>
<evidence type="ECO:0000256" key="4">
    <source>
        <dbReference type="PROSITE-ProRule" id="PRU00335"/>
    </source>
</evidence>
<dbReference type="PANTHER" id="PTHR30055:SF148">
    <property type="entry name" value="TETR-FAMILY TRANSCRIPTIONAL REGULATOR"/>
    <property type="match status" value="1"/>
</dbReference>
<comment type="caution">
    <text evidence="7">The sequence shown here is derived from an EMBL/GenBank/DDBJ whole genome shotgun (WGS) entry which is preliminary data.</text>
</comment>
<feature type="domain" description="HTH tetR-type" evidence="6">
    <location>
        <begin position="24"/>
        <end position="84"/>
    </location>
</feature>
<feature type="compositionally biased region" description="Basic and acidic residues" evidence="5">
    <location>
        <begin position="224"/>
        <end position="233"/>
    </location>
</feature>
<dbReference type="GO" id="GO:0003700">
    <property type="term" value="F:DNA-binding transcription factor activity"/>
    <property type="evidence" value="ECO:0007669"/>
    <property type="project" value="TreeGrafter"/>
</dbReference>
<dbReference type="PANTHER" id="PTHR30055">
    <property type="entry name" value="HTH-TYPE TRANSCRIPTIONAL REGULATOR RUTR"/>
    <property type="match status" value="1"/>
</dbReference>